<dbReference type="PANTHER" id="PTHR43236:SF1">
    <property type="entry name" value="BLL7220 PROTEIN"/>
    <property type="match status" value="1"/>
</dbReference>
<dbReference type="RefSeq" id="WP_201858248.1">
    <property type="nucleotide sequence ID" value="NZ_JAERRG010000052.1"/>
</dbReference>
<protein>
    <submittedName>
        <fullName evidence="3">ImmA/IrrE family metallo-endopeptidase</fullName>
    </submittedName>
</protein>
<comment type="caution">
    <text evidence="3">The sequence shown here is derived from an EMBL/GenBank/DDBJ whole genome shotgun (WGS) entry which is preliminary data.</text>
</comment>
<evidence type="ECO:0000259" key="2">
    <source>
        <dbReference type="Pfam" id="PF06114"/>
    </source>
</evidence>
<dbReference type="Gene3D" id="1.10.10.2910">
    <property type="match status" value="1"/>
</dbReference>
<feature type="domain" description="IrrE N-terminal-like" evidence="2">
    <location>
        <begin position="65"/>
        <end position="134"/>
    </location>
</feature>
<name>A0ABS1Q738_9ACTN</name>
<feature type="region of interest" description="Disordered" evidence="1">
    <location>
        <begin position="88"/>
        <end position="109"/>
    </location>
</feature>
<dbReference type="InterPro" id="IPR052345">
    <property type="entry name" value="Rad_response_metalloprotease"/>
</dbReference>
<reference evidence="3 4" key="1">
    <citation type="submission" date="2021-01" db="EMBL/GenBank/DDBJ databases">
        <title>WGS of actinomycetes isolated from Thailand.</title>
        <authorList>
            <person name="Thawai C."/>
        </authorList>
    </citation>
    <scope>NUCLEOTIDE SEQUENCE [LARGE SCALE GENOMIC DNA]</scope>
    <source>
        <strain evidence="3 4">CA3R110</strain>
    </source>
</reference>
<dbReference type="Pfam" id="PF06114">
    <property type="entry name" value="Peptidase_M78"/>
    <property type="match status" value="1"/>
</dbReference>
<sequence>MSWNSAHGAAMIAAAQAHEAFGCPVSGYIDVFGTLRQAGVEVMGQELGGLLGLYVAAADGGPAALVNTGLEEVSMRHTAAHELGHHRLGHGTSVDHQEQSSGRWGEGWPQHEKEAEAFASWFLMPRPAARTALARCGLTRPESPLDVYRMARWLGTPYATTVRHLVRLKMIDRSTEAVWLKHSPGSIKTELAHGLPLGPRAHVHVLTAAAHDATLHVAAGDCLLLDIPGTRYEGLPAGLSPAPPDTAGQMPLAVLPAPPEQDRTVWVSEDLATDTTVTATADSTETFRVRLRRTPRRKGSDEFWT</sequence>
<evidence type="ECO:0000256" key="1">
    <source>
        <dbReference type="SAM" id="MobiDB-lite"/>
    </source>
</evidence>
<keyword evidence="4" id="KW-1185">Reference proteome</keyword>
<proteinExistence type="predicted"/>
<organism evidence="3 4">
    <name type="scientific">Streptomyces endocoffeicus</name>
    <dbReference type="NCBI Taxonomy" id="2898945"/>
    <lineage>
        <taxon>Bacteria</taxon>
        <taxon>Bacillati</taxon>
        <taxon>Actinomycetota</taxon>
        <taxon>Actinomycetes</taxon>
        <taxon>Kitasatosporales</taxon>
        <taxon>Streptomycetaceae</taxon>
        <taxon>Streptomyces</taxon>
    </lineage>
</organism>
<evidence type="ECO:0000313" key="4">
    <source>
        <dbReference type="Proteomes" id="UP000621510"/>
    </source>
</evidence>
<accession>A0ABS1Q738</accession>
<gene>
    <name evidence="3" type="ORF">JK364_50590</name>
</gene>
<dbReference type="EMBL" id="JAERRG010000052">
    <property type="protein sequence ID" value="MBL1120488.1"/>
    <property type="molecule type" value="Genomic_DNA"/>
</dbReference>
<dbReference type="InterPro" id="IPR010359">
    <property type="entry name" value="IrrE_HExxH"/>
</dbReference>
<dbReference type="Proteomes" id="UP000621510">
    <property type="component" value="Unassembled WGS sequence"/>
</dbReference>
<dbReference type="PANTHER" id="PTHR43236">
    <property type="entry name" value="ANTITOXIN HIGA1"/>
    <property type="match status" value="1"/>
</dbReference>
<evidence type="ECO:0000313" key="3">
    <source>
        <dbReference type="EMBL" id="MBL1120488.1"/>
    </source>
</evidence>